<feature type="transmembrane region" description="Helical" evidence="1">
    <location>
        <begin position="43"/>
        <end position="67"/>
    </location>
</feature>
<accession>A0A1I3B560</accession>
<organism evidence="2 3">
    <name type="scientific">Halorubrum aquaticum</name>
    <dbReference type="NCBI Taxonomy" id="387340"/>
    <lineage>
        <taxon>Archaea</taxon>
        <taxon>Methanobacteriati</taxon>
        <taxon>Methanobacteriota</taxon>
        <taxon>Stenosarchaea group</taxon>
        <taxon>Halobacteria</taxon>
        <taxon>Halobacteriales</taxon>
        <taxon>Haloferacaceae</taxon>
        <taxon>Halorubrum</taxon>
    </lineage>
</organism>
<keyword evidence="3" id="KW-1185">Reference proteome</keyword>
<keyword evidence="1" id="KW-1133">Transmembrane helix</keyword>
<protein>
    <submittedName>
        <fullName evidence="2">Uncharacterized protein</fullName>
    </submittedName>
</protein>
<name>A0A1I3B560_9EURY</name>
<sequence length="115" mass="12822">MDQQLCVERYHGTMSFLLDPPSLVGIGVLLDRYVGSPVRRARLAAGVVLVFLTTSTLLYLDVLPWWFTDEDGPEWMLNSGLDTDLTRGPGTDVLAVIMFAAYPLWMKLGLDLCDD</sequence>
<dbReference type="Proteomes" id="UP000323537">
    <property type="component" value="Unassembled WGS sequence"/>
</dbReference>
<keyword evidence="1" id="KW-0812">Transmembrane</keyword>
<evidence type="ECO:0000313" key="3">
    <source>
        <dbReference type="Proteomes" id="UP000323537"/>
    </source>
</evidence>
<dbReference type="EMBL" id="FOPZ01000009">
    <property type="protein sequence ID" value="SFH56851.1"/>
    <property type="molecule type" value="Genomic_DNA"/>
</dbReference>
<evidence type="ECO:0000256" key="1">
    <source>
        <dbReference type="SAM" id="Phobius"/>
    </source>
</evidence>
<dbReference type="AlphaFoldDB" id="A0A1I3B560"/>
<reference evidence="2 3" key="1">
    <citation type="submission" date="2016-10" db="EMBL/GenBank/DDBJ databases">
        <authorList>
            <person name="Varghese N."/>
            <person name="Submissions S."/>
        </authorList>
    </citation>
    <scope>NUCLEOTIDE SEQUENCE [LARGE SCALE GENOMIC DNA]</scope>
    <source>
        <strain evidence="2 3">CGMCC 1.6377</strain>
    </source>
</reference>
<feature type="transmembrane region" description="Helical" evidence="1">
    <location>
        <begin position="87"/>
        <end position="105"/>
    </location>
</feature>
<keyword evidence="1" id="KW-0472">Membrane</keyword>
<evidence type="ECO:0000313" key="2">
    <source>
        <dbReference type="EMBL" id="SFH56851.1"/>
    </source>
</evidence>
<proteinExistence type="predicted"/>
<gene>
    <name evidence="2" type="ORF">SAMN04488066_10950</name>
</gene>